<dbReference type="SUPFAM" id="SSF75217">
    <property type="entry name" value="alpha/beta knot"/>
    <property type="match status" value="1"/>
</dbReference>
<dbReference type="InterPro" id="IPR046886">
    <property type="entry name" value="RsmE_MTase_dom"/>
</dbReference>
<comment type="subcellular location">
    <subcellularLocation>
        <location evidence="1">Cytoplasm</location>
    </subcellularLocation>
</comment>
<dbReference type="Pfam" id="PF20260">
    <property type="entry name" value="PUA_4"/>
    <property type="match status" value="1"/>
</dbReference>
<dbReference type="HOGENOM" id="CLU_067442_5_1_6"/>
<dbReference type="NCBIfam" id="NF008692">
    <property type="entry name" value="PRK11713.1-5"/>
    <property type="match status" value="1"/>
</dbReference>
<evidence type="ECO:0000256" key="2">
    <source>
        <dbReference type="ARBA" id="ARBA00005528"/>
    </source>
</evidence>
<dbReference type="InterPro" id="IPR006700">
    <property type="entry name" value="RsmE"/>
</dbReference>
<keyword evidence="8" id="KW-0808">Transferase</keyword>
<dbReference type="STRING" id="335284.Pcryo_1450"/>
<dbReference type="RefSeq" id="WP_011513781.1">
    <property type="nucleotide sequence ID" value="NC_007969.1"/>
</dbReference>
<reference evidence="15" key="1">
    <citation type="submission" date="2006-03" db="EMBL/GenBank/DDBJ databases">
        <title>Complete sequence of chromosome of Psychrobacter cryohalolentis K5.</title>
        <authorList>
            <consortium name="US DOE Joint Genome Institute"/>
            <person name="Copeland A."/>
            <person name="Lucas S."/>
            <person name="Lapidus A."/>
            <person name="Barry K."/>
            <person name="Detter J.C."/>
            <person name="Glavina del Rio T."/>
            <person name="Hammon N."/>
            <person name="Israni S."/>
            <person name="Dalin E."/>
            <person name="Tice H."/>
            <person name="Pitluck S."/>
            <person name="Brettin T."/>
            <person name="Bruce D."/>
            <person name="Han C."/>
            <person name="Tapia R."/>
            <person name="Sims D.R."/>
            <person name="Gilna P."/>
            <person name="Schmutz J."/>
            <person name="Larimer F."/>
            <person name="Land M."/>
            <person name="Hauser L."/>
            <person name="Kyrpides N."/>
            <person name="Kim E."/>
            <person name="Richardson P."/>
        </authorList>
    </citation>
    <scope>NUCLEOTIDE SEQUENCE</scope>
    <source>
        <strain evidence="15">K5</strain>
    </source>
</reference>
<evidence type="ECO:0000256" key="4">
    <source>
        <dbReference type="ARBA" id="ARBA00013673"/>
    </source>
</evidence>
<evidence type="ECO:0000313" key="15">
    <source>
        <dbReference type="EMBL" id="ABE75229.1"/>
    </source>
</evidence>
<evidence type="ECO:0000256" key="6">
    <source>
        <dbReference type="ARBA" id="ARBA00022552"/>
    </source>
</evidence>
<sequence>MRRFFYATNSNISNDVTNEKAATYPQLSTLPIGASVELTESIIHHWCRVLRANIGDKGILFDGFGGEYQVQILTISKKNATVTLLSHTNNDNSAPIFTKIGLVMSRGERMDYAIQKSTELGVTAIQLLSSHHGEVNLKPAQVEKKLAHWQQVAIAACEQCGLNRPPLIIAPIPINDWLKPITTTTPVKIEATISSMVTTLSQDAYYQVLQQPADLRLQLSVPAAGQPAMPDSLLSVLQQPVPYIELLIGPEGGLSANECAQAADVGFEPWQIGTRVLRTETAPVVALATLQALLPRVNP</sequence>
<dbReference type="eggNOG" id="COG1385">
    <property type="taxonomic scope" value="Bacteria"/>
</dbReference>
<evidence type="ECO:0000259" key="13">
    <source>
        <dbReference type="Pfam" id="PF04452"/>
    </source>
</evidence>
<comment type="similarity">
    <text evidence="2">Belongs to the RNA methyltransferase RsmE family.</text>
</comment>
<comment type="catalytic activity">
    <reaction evidence="12">
        <text>uridine(1498) in 16S rRNA + S-adenosyl-L-methionine = N(3)-methyluridine(1498) in 16S rRNA + S-adenosyl-L-homocysteine + H(+)</text>
        <dbReference type="Rhea" id="RHEA:42920"/>
        <dbReference type="Rhea" id="RHEA-COMP:10283"/>
        <dbReference type="Rhea" id="RHEA-COMP:10284"/>
        <dbReference type="ChEBI" id="CHEBI:15378"/>
        <dbReference type="ChEBI" id="CHEBI:57856"/>
        <dbReference type="ChEBI" id="CHEBI:59789"/>
        <dbReference type="ChEBI" id="CHEBI:65315"/>
        <dbReference type="ChEBI" id="CHEBI:74502"/>
        <dbReference type="EC" id="2.1.1.193"/>
    </reaction>
</comment>
<dbReference type="InterPro" id="IPR015947">
    <property type="entry name" value="PUA-like_sf"/>
</dbReference>
<organism evidence="15 16">
    <name type="scientific">Psychrobacter cryohalolentis (strain ATCC BAA-1226 / DSM 17306 / VKM B-2378 / K5)</name>
    <dbReference type="NCBI Taxonomy" id="335284"/>
    <lineage>
        <taxon>Bacteria</taxon>
        <taxon>Pseudomonadati</taxon>
        <taxon>Pseudomonadota</taxon>
        <taxon>Gammaproteobacteria</taxon>
        <taxon>Moraxellales</taxon>
        <taxon>Moraxellaceae</taxon>
        <taxon>Psychrobacter</taxon>
    </lineage>
</organism>
<dbReference type="GO" id="GO:0070042">
    <property type="term" value="F:rRNA (uridine-N3-)-methyltransferase activity"/>
    <property type="evidence" value="ECO:0007669"/>
    <property type="project" value="TreeGrafter"/>
</dbReference>
<dbReference type="InterPro" id="IPR046887">
    <property type="entry name" value="RsmE_PUA-like"/>
</dbReference>
<accession>Q1QAS4</accession>
<evidence type="ECO:0000256" key="3">
    <source>
        <dbReference type="ARBA" id="ARBA00012328"/>
    </source>
</evidence>
<evidence type="ECO:0000313" key="16">
    <source>
        <dbReference type="Proteomes" id="UP000002425"/>
    </source>
</evidence>
<dbReference type="Gene3D" id="3.40.1280.10">
    <property type="match status" value="1"/>
</dbReference>
<keyword evidence="7" id="KW-0489">Methyltransferase</keyword>
<feature type="domain" description="Ribosomal RNA small subunit methyltransferase E PUA-like" evidence="14">
    <location>
        <begin position="38"/>
        <end position="84"/>
    </location>
</feature>
<dbReference type="PANTHER" id="PTHR30027">
    <property type="entry name" value="RIBOSOMAL RNA SMALL SUBUNIT METHYLTRANSFERASE E"/>
    <property type="match status" value="1"/>
</dbReference>
<evidence type="ECO:0000256" key="12">
    <source>
        <dbReference type="ARBA" id="ARBA00047944"/>
    </source>
</evidence>
<dbReference type="PANTHER" id="PTHR30027:SF3">
    <property type="entry name" value="16S RRNA (URACIL(1498)-N(3))-METHYLTRANSFERASE"/>
    <property type="match status" value="1"/>
</dbReference>
<evidence type="ECO:0000256" key="11">
    <source>
        <dbReference type="ARBA" id="ARBA00033196"/>
    </source>
</evidence>
<dbReference type="EMBL" id="CP000323">
    <property type="protein sequence ID" value="ABE75229.1"/>
    <property type="molecule type" value="Genomic_DNA"/>
</dbReference>
<proteinExistence type="inferred from homology"/>
<dbReference type="EC" id="2.1.1.193" evidence="3"/>
<dbReference type="Proteomes" id="UP000002425">
    <property type="component" value="Chromosome"/>
</dbReference>
<evidence type="ECO:0000259" key="14">
    <source>
        <dbReference type="Pfam" id="PF20260"/>
    </source>
</evidence>
<feature type="domain" description="Ribosomal RNA small subunit methyltransferase E methyltransferase" evidence="13">
    <location>
        <begin position="96"/>
        <end position="291"/>
    </location>
</feature>
<dbReference type="InterPro" id="IPR029026">
    <property type="entry name" value="tRNA_m1G_MTases_N"/>
</dbReference>
<evidence type="ECO:0000256" key="10">
    <source>
        <dbReference type="ARBA" id="ARBA00025699"/>
    </source>
</evidence>
<comment type="function">
    <text evidence="10">Specifically methylates the N3 position of the uracil ring of uridine 1498 (m3U1498) in 16S rRNA. Acts on the fully assembled 30S ribosomal subunit.</text>
</comment>
<keyword evidence="16" id="KW-1185">Reference proteome</keyword>
<keyword evidence="9" id="KW-0949">S-adenosyl-L-methionine</keyword>
<evidence type="ECO:0000256" key="8">
    <source>
        <dbReference type="ARBA" id="ARBA00022679"/>
    </source>
</evidence>
<dbReference type="InterPro" id="IPR029028">
    <property type="entry name" value="Alpha/beta_knot_MTases"/>
</dbReference>
<dbReference type="Pfam" id="PF04452">
    <property type="entry name" value="Methyltrans_RNA"/>
    <property type="match status" value="1"/>
</dbReference>
<evidence type="ECO:0000256" key="5">
    <source>
        <dbReference type="ARBA" id="ARBA00022490"/>
    </source>
</evidence>
<keyword evidence="5" id="KW-0963">Cytoplasm</keyword>
<dbReference type="AlphaFoldDB" id="Q1QAS4"/>
<dbReference type="GO" id="GO:0070475">
    <property type="term" value="P:rRNA base methylation"/>
    <property type="evidence" value="ECO:0007669"/>
    <property type="project" value="TreeGrafter"/>
</dbReference>
<dbReference type="NCBIfam" id="TIGR00046">
    <property type="entry name" value="RsmE family RNA methyltransferase"/>
    <property type="match status" value="2"/>
</dbReference>
<dbReference type="GO" id="GO:0005737">
    <property type="term" value="C:cytoplasm"/>
    <property type="evidence" value="ECO:0007669"/>
    <property type="project" value="UniProtKB-SubCell"/>
</dbReference>
<dbReference type="SUPFAM" id="SSF88697">
    <property type="entry name" value="PUA domain-like"/>
    <property type="match status" value="1"/>
</dbReference>
<name>Q1QAS4_PSYCK</name>
<gene>
    <name evidence="15" type="ordered locus">Pcryo_1450</name>
</gene>
<evidence type="ECO:0000256" key="1">
    <source>
        <dbReference type="ARBA" id="ARBA00004496"/>
    </source>
</evidence>
<evidence type="ECO:0000256" key="7">
    <source>
        <dbReference type="ARBA" id="ARBA00022603"/>
    </source>
</evidence>
<dbReference type="CDD" id="cd18084">
    <property type="entry name" value="RsmE-like"/>
    <property type="match status" value="1"/>
</dbReference>
<evidence type="ECO:0000256" key="9">
    <source>
        <dbReference type="ARBA" id="ARBA00022691"/>
    </source>
</evidence>
<protein>
    <recommendedName>
        <fullName evidence="4">Ribosomal RNA small subunit methyltransferase E</fullName>
        <ecNumber evidence="3">2.1.1.193</ecNumber>
    </recommendedName>
    <alternativeName>
        <fullName evidence="11">16S rRNA m3U1498 methyltransferase</fullName>
    </alternativeName>
</protein>
<keyword evidence="6" id="KW-0698">rRNA processing</keyword>
<dbReference type="KEGG" id="pcr:Pcryo_1450"/>